<protein>
    <recommendedName>
        <fullName evidence="3">Secreted protein</fullName>
    </recommendedName>
</protein>
<reference evidence="1 2" key="1">
    <citation type="submission" date="2021-06" db="EMBL/GenBank/DDBJ databases">
        <title>Caerostris darwini draft genome.</title>
        <authorList>
            <person name="Kono N."/>
            <person name="Arakawa K."/>
        </authorList>
    </citation>
    <scope>NUCLEOTIDE SEQUENCE [LARGE SCALE GENOMIC DNA]</scope>
</reference>
<sequence length="82" mass="9000">MIIALWGLALSSTKTKVGSTAAAYNLTMGSRTSFRYRAVIIEPHLKICMPVRYPCSHHDASTSDCAMFSDVPGQLRWPSSLP</sequence>
<keyword evidence="2" id="KW-1185">Reference proteome</keyword>
<name>A0AAV4Q706_9ARAC</name>
<evidence type="ECO:0000313" key="2">
    <source>
        <dbReference type="Proteomes" id="UP001054837"/>
    </source>
</evidence>
<organism evidence="1 2">
    <name type="scientific">Caerostris darwini</name>
    <dbReference type="NCBI Taxonomy" id="1538125"/>
    <lineage>
        <taxon>Eukaryota</taxon>
        <taxon>Metazoa</taxon>
        <taxon>Ecdysozoa</taxon>
        <taxon>Arthropoda</taxon>
        <taxon>Chelicerata</taxon>
        <taxon>Arachnida</taxon>
        <taxon>Araneae</taxon>
        <taxon>Araneomorphae</taxon>
        <taxon>Entelegynae</taxon>
        <taxon>Araneoidea</taxon>
        <taxon>Araneidae</taxon>
        <taxon>Caerostris</taxon>
    </lineage>
</organism>
<comment type="caution">
    <text evidence="1">The sequence shown here is derived from an EMBL/GenBank/DDBJ whole genome shotgun (WGS) entry which is preliminary data.</text>
</comment>
<dbReference type="Proteomes" id="UP001054837">
    <property type="component" value="Unassembled WGS sequence"/>
</dbReference>
<gene>
    <name evidence="1" type="ORF">CDAR_233031</name>
</gene>
<accession>A0AAV4Q706</accession>
<dbReference type="EMBL" id="BPLQ01003898">
    <property type="protein sequence ID" value="GIY04152.1"/>
    <property type="molecule type" value="Genomic_DNA"/>
</dbReference>
<evidence type="ECO:0008006" key="3">
    <source>
        <dbReference type="Google" id="ProtNLM"/>
    </source>
</evidence>
<evidence type="ECO:0000313" key="1">
    <source>
        <dbReference type="EMBL" id="GIY04152.1"/>
    </source>
</evidence>
<dbReference type="AlphaFoldDB" id="A0AAV4Q706"/>
<proteinExistence type="predicted"/>